<keyword evidence="4" id="KW-1185">Reference proteome</keyword>
<dbReference type="InterPro" id="IPR007543">
    <property type="entry name" value="LptD_C"/>
</dbReference>
<comment type="similarity">
    <text evidence="1">Belongs to the LptD family.</text>
</comment>
<reference evidence="3 4" key="1">
    <citation type="journal article" date="2015" name="Antonie Van Leeuwenhoek">
        <title>Thioclava indica sp. nov., isolated from surface seawater of the Indian Ocean.</title>
        <authorList>
            <person name="Liu Y."/>
            <person name="Lai Q."/>
            <person name="Du J."/>
            <person name="Xu H."/>
            <person name="Jiang L."/>
            <person name="Shao Z."/>
        </authorList>
    </citation>
    <scope>NUCLEOTIDE SEQUENCE [LARGE SCALE GENOMIC DNA]</scope>
    <source>
        <strain evidence="3 4">DT23-4</strain>
    </source>
</reference>
<evidence type="ECO:0000259" key="2">
    <source>
        <dbReference type="Pfam" id="PF04453"/>
    </source>
</evidence>
<comment type="caution">
    <text evidence="3">The sequence shown here is derived from an EMBL/GenBank/DDBJ whole genome shotgun (WGS) entry which is preliminary data.</text>
</comment>
<comment type="subunit">
    <text evidence="1">Component of the lipopolysaccharide transport and assembly complex.</text>
</comment>
<dbReference type="PANTHER" id="PTHR30189">
    <property type="entry name" value="LPS-ASSEMBLY PROTEIN"/>
    <property type="match status" value="1"/>
</dbReference>
<comment type="caution">
    <text evidence="1">Lacks conserved residue(s) required for the propagation of feature annotation.</text>
</comment>
<gene>
    <name evidence="1" type="primary">lptD</name>
    <name evidence="3" type="ORF">DT23_00055</name>
</gene>
<dbReference type="Proteomes" id="UP000027471">
    <property type="component" value="Unassembled WGS sequence"/>
</dbReference>
<evidence type="ECO:0000313" key="3">
    <source>
        <dbReference type="EMBL" id="KEO61393.1"/>
    </source>
</evidence>
<dbReference type="PANTHER" id="PTHR30189:SF1">
    <property type="entry name" value="LPS-ASSEMBLY PROTEIN LPTD"/>
    <property type="match status" value="1"/>
</dbReference>
<dbReference type="GO" id="GO:0043165">
    <property type="term" value="P:Gram-negative-bacterium-type cell outer membrane assembly"/>
    <property type="evidence" value="ECO:0007669"/>
    <property type="project" value="UniProtKB-UniRule"/>
</dbReference>
<name>A0A074K0V0_9RHOB</name>
<dbReference type="GO" id="GO:1990351">
    <property type="term" value="C:transporter complex"/>
    <property type="evidence" value="ECO:0007669"/>
    <property type="project" value="TreeGrafter"/>
</dbReference>
<dbReference type="EMBL" id="AUNB01000001">
    <property type="protein sequence ID" value="KEO61393.1"/>
    <property type="molecule type" value="Genomic_DNA"/>
</dbReference>
<accession>A0A074K0V0</accession>
<proteinExistence type="inferred from homology"/>
<dbReference type="STRING" id="1353528.DT23_00055"/>
<dbReference type="InterPro" id="IPR020889">
    <property type="entry name" value="LipoPS_assembly_LptD"/>
</dbReference>
<comment type="subcellular location">
    <subcellularLocation>
        <location evidence="1">Cell outer membrane</location>
    </subcellularLocation>
</comment>
<evidence type="ECO:0000256" key="1">
    <source>
        <dbReference type="HAMAP-Rule" id="MF_01411"/>
    </source>
</evidence>
<keyword evidence="1" id="KW-0472">Membrane</keyword>
<organism evidence="3 4">
    <name type="scientific">Thioclava indica</name>
    <dbReference type="NCBI Taxonomy" id="1353528"/>
    <lineage>
        <taxon>Bacteria</taxon>
        <taxon>Pseudomonadati</taxon>
        <taxon>Pseudomonadota</taxon>
        <taxon>Alphaproteobacteria</taxon>
        <taxon>Rhodobacterales</taxon>
        <taxon>Paracoccaceae</taxon>
        <taxon>Thioclava</taxon>
    </lineage>
</organism>
<dbReference type="OrthoDB" id="9760225at2"/>
<dbReference type="eggNOG" id="COG1452">
    <property type="taxonomic scope" value="Bacteria"/>
</dbReference>
<dbReference type="AlphaFoldDB" id="A0A074K0V0"/>
<dbReference type="InterPro" id="IPR050218">
    <property type="entry name" value="LptD"/>
</dbReference>
<feature type="domain" description="LptD C-terminal" evidence="2">
    <location>
        <begin position="300"/>
        <end position="668"/>
    </location>
</feature>
<dbReference type="RefSeq" id="WP_051696926.1">
    <property type="nucleotide sequence ID" value="NZ_AUNB01000001.1"/>
</dbReference>
<dbReference type="GO" id="GO:0015920">
    <property type="term" value="P:lipopolysaccharide transport"/>
    <property type="evidence" value="ECO:0007669"/>
    <property type="project" value="InterPro"/>
</dbReference>
<evidence type="ECO:0000313" key="4">
    <source>
        <dbReference type="Proteomes" id="UP000027471"/>
    </source>
</evidence>
<keyword evidence="1" id="KW-0998">Cell outer membrane</keyword>
<protein>
    <recommendedName>
        <fullName evidence="1">LPS-assembly protein LptD</fullName>
    </recommendedName>
</protein>
<dbReference type="Pfam" id="PF04453">
    <property type="entry name" value="LptD"/>
    <property type="match status" value="1"/>
</dbReference>
<dbReference type="HAMAP" id="MF_01411">
    <property type="entry name" value="LPS_assembly_LptD"/>
    <property type="match status" value="1"/>
</dbReference>
<comment type="function">
    <text evidence="1">Involved in the assembly of lipopolysaccharide (LPS) at the surface of the outer membrane.</text>
</comment>
<keyword evidence="1" id="KW-0732">Signal</keyword>
<sequence>MMRSRDLKAALGALVLGGGLFGAYTLALADSLAAQTATNGAADETAIPASDELATLLADRVQIEDQNRLVAQGNVEMYYRSNRLTATRVIYDQAQDKLIIEGPIRLEQPGQTGSIIVASQAELSPDLRNGILLSARMVMARELQLAAASIERTDGRLTVMKQVVASSCEVCINDPTPLWEIRARKVVHDAQTKQIVFYDAQFRAAGMPIAYLPRLRMPAPGVTRMSGFLRPSLRTTSSLGAGIKLPYFFALGPSRDLTVTPYVSAARTATLGLRYREAYNWGNLELSGAVSDDDIIPNETRGYLFGDLSARLPDDFKLGVQLRLVSDSSYLLNYDISDEDRLWSGITLERVRAGEMITARFGNTHSIRDDESNSINPMLSGTAQWVRSFSPASIGGLATVRFSTLGARRASDSTLDSDLDGVPDGRDMLRGSFTANWQRNWLLPGGMLGGIEAQYAADIIQTASDPSYDSTILRDQPTLATELRWPWVKSSTRASYVIEPIAQIVWAPNNLTASPDEDSLLPEFDEGNLFSLLRFPGEDMRETGLRANLGVSWTRYDASGWSLGVLAGRIFRQRDLSQFSAGSALSGINSNWLVSTQLSTSKGLTWTNRALFDDDLSFSREEMRVAWSAERYQIAAGYLWVDAASDSSLNTDLSELRLDTQWQWANGWQSSFSTRYDFTAERAARAQLGLQYTNECVLVDLSLSRRFTSSTSVSPETDFGLSVQLVGFGSAQGGAVRRMCAR</sequence>
<dbReference type="GO" id="GO:0009279">
    <property type="term" value="C:cell outer membrane"/>
    <property type="evidence" value="ECO:0007669"/>
    <property type="project" value="UniProtKB-SubCell"/>
</dbReference>